<dbReference type="OrthoDB" id="9797341at2"/>
<gene>
    <name evidence="8" type="ORF">A4H97_27225</name>
</gene>
<dbReference type="InterPro" id="IPR058245">
    <property type="entry name" value="NreC/VraR/RcsB-like_REC"/>
</dbReference>
<keyword evidence="3 8" id="KW-0238">DNA-binding</keyword>
<evidence type="ECO:0000256" key="1">
    <source>
        <dbReference type="ARBA" id="ARBA00022553"/>
    </source>
</evidence>
<keyword evidence="9" id="KW-1185">Reference proteome</keyword>
<dbReference type="PANTHER" id="PTHR43214:SF41">
    <property type="entry name" value="NITRATE_NITRITE RESPONSE REGULATOR PROTEIN NARP"/>
    <property type="match status" value="1"/>
</dbReference>
<dbReference type="RefSeq" id="WP_081198494.1">
    <property type="nucleotide sequence ID" value="NZ_FOCZ01000014.1"/>
</dbReference>
<dbReference type="STRING" id="354355.SAMN05660816_05708"/>
<name>A0A1V9EZA1_9BACT</name>
<dbReference type="CDD" id="cd17535">
    <property type="entry name" value="REC_NarL-like"/>
    <property type="match status" value="1"/>
</dbReference>
<dbReference type="SUPFAM" id="SSF52172">
    <property type="entry name" value="CheY-like"/>
    <property type="match status" value="1"/>
</dbReference>
<keyword evidence="2" id="KW-0805">Transcription regulation</keyword>
<evidence type="ECO:0000256" key="4">
    <source>
        <dbReference type="ARBA" id="ARBA00023163"/>
    </source>
</evidence>
<feature type="modified residue" description="4-aspartylphosphate" evidence="5">
    <location>
        <position position="58"/>
    </location>
</feature>
<evidence type="ECO:0000259" key="6">
    <source>
        <dbReference type="PROSITE" id="PS50043"/>
    </source>
</evidence>
<dbReference type="InterPro" id="IPR001789">
    <property type="entry name" value="Sig_transdc_resp-reg_receiver"/>
</dbReference>
<evidence type="ECO:0000256" key="5">
    <source>
        <dbReference type="PROSITE-ProRule" id="PRU00169"/>
    </source>
</evidence>
<proteinExistence type="predicted"/>
<keyword evidence="4" id="KW-0804">Transcription</keyword>
<dbReference type="Pfam" id="PF00072">
    <property type="entry name" value="Response_reg"/>
    <property type="match status" value="1"/>
</dbReference>
<dbReference type="Proteomes" id="UP000192610">
    <property type="component" value="Unassembled WGS sequence"/>
</dbReference>
<evidence type="ECO:0000259" key="7">
    <source>
        <dbReference type="PROSITE" id="PS50110"/>
    </source>
</evidence>
<dbReference type="GO" id="GO:0003677">
    <property type="term" value="F:DNA binding"/>
    <property type="evidence" value="ECO:0007669"/>
    <property type="project" value="UniProtKB-KW"/>
</dbReference>
<evidence type="ECO:0000313" key="9">
    <source>
        <dbReference type="Proteomes" id="UP000192610"/>
    </source>
</evidence>
<reference evidence="9" key="1">
    <citation type="submission" date="2016-04" db="EMBL/GenBank/DDBJ databases">
        <authorList>
            <person name="Chen L."/>
            <person name="Zhuang W."/>
            <person name="Wang G."/>
        </authorList>
    </citation>
    <scope>NUCLEOTIDE SEQUENCE [LARGE SCALE GENOMIC DNA]</scope>
    <source>
        <strain evidence="9">17621</strain>
    </source>
</reference>
<dbReference type="SMART" id="SM00448">
    <property type="entry name" value="REC"/>
    <property type="match status" value="1"/>
</dbReference>
<dbReference type="CDD" id="cd06170">
    <property type="entry name" value="LuxR_C_like"/>
    <property type="match status" value="1"/>
</dbReference>
<dbReference type="SMART" id="SM00421">
    <property type="entry name" value="HTH_LUXR"/>
    <property type="match status" value="1"/>
</dbReference>
<feature type="domain" description="Response regulatory" evidence="7">
    <location>
        <begin position="5"/>
        <end position="123"/>
    </location>
</feature>
<dbReference type="PROSITE" id="PS50110">
    <property type="entry name" value="RESPONSE_REGULATORY"/>
    <property type="match status" value="1"/>
</dbReference>
<dbReference type="SUPFAM" id="SSF46894">
    <property type="entry name" value="C-terminal effector domain of the bipartite response regulators"/>
    <property type="match status" value="1"/>
</dbReference>
<dbReference type="InterPro" id="IPR039420">
    <property type="entry name" value="WalR-like"/>
</dbReference>
<evidence type="ECO:0000256" key="3">
    <source>
        <dbReference type="ARBA" id="ARBA00023125"/>
    </source>
</evidence>
<protein>
    <submittedName>
        <fullName evidence="8">DNA-binding response regulator</fullName>
    </submittedName>
</protein>
<evidence type="ECO:0000256" key="2">
    <source>
        <dbReference type="ARBA" id="ARBA00023015"/>
    </source>
</evidence>
<dbReference type="AlphaFoldDB" id="A0A1V9EZA1"/>
<dbReference type="PANTHER" id="PTHR43214">
    <property type="entry name" value="TWO-COMPONENT RESPONSE REGULATOR"/>
    <property type="match status" value="1"/>
</dbReference>
<organism evidence="8 9">
    <name type="scientific">Niastella yeongjuensis</name>
    <dbReference type="NCBI Taxonomy" id="354355"/>
    <lineage>
        <taxon>Bacteria</taxon>
        <taxon>Pseudomonadati</taxon>
        <taxon>Bacteroidota</taxon>
        <taxon>Chitinophagia</taxon>
        <taxon>Chitinophagales</taxon>
        <taxon>Chitinophagaceae</taxon>
        <taxon>Niastella</taxon>
    </lineage>
</organism>
<evidence type="ECO:0000313" key="8">
    <source>
        <dbReference type="EMBL" id="OQP51274.1"/>
    </source>
</evidence>
<sequence>MGPIKVAIADDHKIFRKGVILSLRPYTNIKFVLEAENGQELLDNLPAAPEQPDVILMDLRMPLKDGIETTKVIARQYPNIHVIALTMYEDERFVSHMMEIGANGYLLKSADPSEIKKAIMEVMSKGYYLNNFVNRILLKKSHARVKVVPSLNSEITLSDRERDVIKYICMEFTAHEIAQKLEVSPRTVEAIKDRLMERFGAKNTAGLVFFAVKNNLID</sequence>
<dbReference type="PROSITE" id="PS50043">
    <property type="entry name" value="HTH_LUXR_2"/>
    <property type="match status" value="1"/>
</dbReference>
<comment type="caution">
    <text evidence="8">The sequence shown here is derived from an EMBL/GenBank/DDBJ whole genome shotgun (WGS) entry which is preliminary data.</text>
</comment>
<dbReference type="InterPro" id="IPR011006">
    <property type="entry name" value="CheY-like_superfamily"/>
</dbReference>
<dbReference type="Pfam" id="PF00196">
    <property type="entry name" value="GerE"/>
    <property type="match status" value="1"/>
</dbReference>
<dbReference type="GO" id="GO:0000160">
    <property type="term" value="P:phosphorelay signal transduction system"/>
    <property type="evidence" value="ECO:0007669"/>
    <property type="project" value="InterPro"/>
</dbReference>
<keyword evidence="1 5" id="KW-0597">Phosphoprotein</keyword>
<dbReference type="InterPro" id="IPR000792">
    <property type="entry name" value="Tscrpt_reg_LuxR_C"/>
</dbReference>
<accession>A0A1V9EZA1</accession>
<dbReference type="InterPro" id="IPR016032">
    <property type="entry name" value="Sig_transdc_resp-reg_C-effctor"/>
</dbReference>
<dbReference type="GO" id="GO:0006355">
    <property type="term" value="P:regulation of DNA-templated transcription"/>
    <property type="evidence" value="ECO:0007669"/>
    <property type="project" value="InterPro"/>
</dbReference>
<dbReference type="Gene3D" id="3.40.50.2300">
    <property type="match status" value="1"/>
</dbReference>
<dbReference type="EMBL" id="LVXG01000011">
    <property type="protein sequence ID" value="OQP51274.1"/>
    <property type="molecule type" value="Genomic_DNA"/>
</dbReference>
<feature type="domain" description="HTH luxR-type" evidence="6">
    <location>
        <begin position="150"/>
        <end position="215"/>
    </location>
</feature>